<dbReference type="EMBL" id="CP035758">
    <property type="protein sequence ID" value="QBD82811.1"/>
    <property type="molecule type" value="Genomic_DNA"/>
</dbReference>
<evidence type="ECO:0000313" key="1">
    <source>
        <dbReference type="EMBL" id="QBD82811.1"/>
    </source>
</evidence>
<organism evidence="1 2">
    <name type="scientific">Ktedonosporobacter rubrisoli</name>
    <dbReference type="NCBI Taxonomy" id="2509675"/>
    <lineage>
        <taxon>Bacteria</taxon>
        <taxon>Bacillati</taxon>
        <taxon>Chloroflexota</taxon>
        <taxon>Ktedonobacteria</taxon>
        <taxon>Ktedonobacterales</taxon>
        <taxon>Ktedonosporobacteraceae</taxon>
        <taxon>Ktedonosporobacter</taxon>
    </lineage>
</organism>
<proteinExistence type="predicted"/>
<dbReference type="RefSeq" id="WP_129893880.1">
    <property type="nucleotide sequence ID" value="NZ_CP035758.1"/>
</dbReference>
<evidence type="ECO:0000313" key="2">
    <source>
        <dbReference type="Proteomes" id="UP000290365"/>
    </source>
</evidence>
<protein>
    <submittedName>
        <fullName evidence="1">Uncharacterized protein</fullName>
    </submittedName>
</protein>
<gene>
    <name evidence="1" type="ORF">EPA93_45355</name>
</gene>
<keyword evidence="2" id="KW-1185">Reference proteome</keyword>
<dbReference type="Proteomes" id="UP000290365">
    <property type="component" value="Chromosome"/>
</dbReference>
<name>A0A4V0Z0D2_KTERU</name>
<dbReference type="AlphaFoldDB" id="A0A4V0Z0D2"/>
<dbReference type="OrthoDB" id="7057407at2"/>
<sequence>MKSFPHHQSKIRRCDIDRVSEFTKDGEGNKVITPEISMRHGISYKIFEELFNTERLGSRWLTYEQLQRFHQTYEMIRPFEQAGIYIQEAPEPELATLF</sequence>
<dbReference type="KEGG" id="kbs:EPA93_45355"/>
<reference evidence="1 2" key="1">
    <citation type="submission" date="2019-01" db="EMBL/GenBank/DDBJ databases">
        <title>Ktedonosporobacter rubrisoli SCAWS-G2.</title>
        <authorList>
            <person name="Huang Y."/>
            <person name="Yan B."/>
        </authorList>
    </citation>
    <scope>NUCLEOTIDE SEQUENCE [LARGE SCALE GENOMIC DNA]</scope>
    <source>
        <strain evidence="1 2">SCAWS-G2</strain>
    </source>
</reference>
<accession>A0A4V0Z0D2</accession>